<evidence type="ECO:0000256" key="1">
    <source>
        <dbReference type="SAM" id="MobiDB-lite"/>
    </source>
</evidence>
<proteinExistence type="predicted"/>
<accession>A0AAN6GC59</accession>
<comment type="caution">
    <text evidence="2">The sequence shown here is derived from an EMBL/GenBank/DDBJ whole genome shotgun (WGS) entry which is preliminary data.</text>
</comment>
<sequence length="903" mass="100338">MTDNENVADVDVLAVDPVDTWAQTLQEAARRMLPLPYLYLAWAFKHTRLCHSGKKQAPMPMSLICSGLTGLPLTPDPNRALPATATQGQRTQRAIERLERGTPTLWPAILIVGMLVAGGCVPAVSEALLVVTGLGVFGQGAQEQLDTSPSSSQVGPHWYKWASRILLNYWLHVGSAAVFILLSCMWKSVPATWTFCTFVFSNVYGEEAPSSLILQGKTGEEAPTEQGAGASTFVSSISMNTTQINLRNRRRGRENTATDGPPRSAQTLRLEEAIRRLINAQDSPADVSTIYLSCVEQRRALTNSLGPEHPAMHDLSIHFAVALNDIAGACFRRFDNLVTSRQENQDCLVRAALFQARSAEKLLSIPPESEAYRRSETRLFEYADRFLEDLQRITQSQIRFEVESPDPYDQDTSTMLVAQDILDRLRNLWEKMPRAYWIPDEAEQEHRTGILMRIAIALHRRWIAQDCLLDDGMSLDDTTPLTAEWLGSLDTLHPGQVIHKIAEWIYELSERFLPKYSWADTPRWLPLDGVANMHRLVGIQLSNGKIAGNDGALLSLARANKCFHQLESIRPSEYASHTANHADVLRLLSLLDCSLELEDGANASSGPPHSAFLLGSTMESNRERAYVNIQQALRLFAGVPTQTVQAWKGEHADCLRRYSLWSLYRLFRPVCLPSSLGQALEAIRTSFEDSAATYALAAQLFSELDATRRTQWQAQIGSLAGLENVLEDFRYKQEEISSLYTQETEGDDTRGGHALELPRLDRPEWAGPVAALLLALAATDAKSGARPSFTAVATLLKLPNDCADAWRPLMRASLRALPTGPPTGGAWADLSRRFHAEAWKAEHAFVLAQCGQACSSPHLSHFRMRCVQQAEAILNDLSSDHTQNRTWLDDIRRSLVTLQNAST</sequence>
<evidence type="ECO:0000313" key="2">
    <source>
        <dbReference type="EMBL" id="KAK0528742.1"/>
    </source>
</evidence>
<gene>
    <name evidence="2" type="ORF">OC842_004458</name>
</gene>
<feature type="region of interest" description="Disordered" evidence="1">
    <location>
        <begin position="244"/>
        <end position="263"/>
    </location>
</feature>
<evidence type="ECO:0000313" key="3">
    <source>
        <dbReference type="Proteomes" id="UP001176521"/>
    </source>
</evidence>
<keyword evidence="3" id="KW-1185">Reference proteome</keyword>
<protein>
    <submittedName>
        <fullName evidence="2">Uncharacterized protein</fullName>
    </submittedName>
</protein>
<organism evidence="2 3">
    <name type="scientific">Tilletia horrida</name>
    <dbReference type="NCBI Taxonomy" id="155126"/>
    <lineage>
        <taxon>Eukaryota</taxon>
        <taxon>Fungi</taxon>
        <taxon>Dikarya</taxon>
        <taxon>Basidiomycota</taxon>
        <taxon>Ustilaginomycotina</taxon>
        <taxon>Exobasidiomycetes</taxon>
        <taxon>Tilletiales</taxon>
        <taxon>Tilletiaceae</taxon>
        <taxon>Tilletia</taxon>
    </lineage>
</organism>
<name>A0AAN6GC59_9BASI</name>
<reference evidence="2" key="1">
    <citation type="journal article" date="2023" name="PhytoFront">
        <title>Draft Genome Resources of Seven Strains of Tilletia horrida, Causal Agent of Kernel Smut of Rice.</title>
        <authorList>
            <person name="Khanal S."/>
            <person name="Antony Babu S."/>
            <person name="Zhou X.G."/>
        </authorList>
    </citation>
    <scope>NUCLEOTIDE SEQUENCE</scope>
    <source>
        <strain evidence="2">TX3</strain>
    </source>
</reference>
<dbReference type="AlphaFoldDB" id="A0AAN6GC59"/>
<dbReference type="EMBL" id="JAPDMQ010000264">
    <property type="protein sequence ID" value="KAK0528742.1"/>
    <property type="molecule type" value="Genomic_DNA"/>
</dbReference>
<dbReference type="Proteomes" id="UP001176521">
    <property type="component" value="Unassembled WGS sequence"/>
</dbReference>